<dbReference type="AlphaFoldDB" id="A0A0A9BE75"/>
<evidence type="ECO:0000313" key="1">
    <source>
        <dbReference type="EMBL" id="JAD59540.1"/>
    </source>
</evidence>
<sequence length="40" mass="4410">MALHIGVQIVPKFTNRIKPWISLLANKALDIIAGHTVCQV</sequence>
<reference evidence="1" key="1">
    <citation type="submission" date="2014-09" db="EMBL/GenBank/DDBJ databases">
        <authorList>
            <person name="Magalhaes I.L.F."/>
            <person name="Oliveira U."/>
            <person name="Santos F.R."/>
            <person name="Vidigal T.H.D.A."/>
            <person name="Brescovit A.D."/>
            <person name="Santos A.J."/>
        </authorList>
    </citation>
    <scope>NUCLEOTIDE SEQUENCE</scope>
    <source>
        <tissue evidence="1">Shoot tissue taken approximately 20 cm above the soil surface</tissue>
    </source>
</reference>
<accession>A0A0A9BE75</accession>
<proteinExistence type="predicted"/>
<protein>
    <submittedName>
        <fullName evidence="1">Uncharacterized protein</fullName>
    </submittedName>
</protein>
<dbReference type="EMBL" id="GBRH01238355">
    <property type="protein sequence ID" value="JAD59540.1"/>
    <property type="molecule type" value="Transcribed_RNA"/>
</dbReference>
<organism evidence="1">
    <name type="scientific">Arundo donax</name>
    <name type="common">Giant reed</name>
    <name type="synonym">Donax arundinaceus</name>
    <dbReference type="NCBI Taxonomy" id="35708"/>
    <lineage>
        <taxon>Eukaryota</taxon>
        <taxon>Viridiplantae</taxon>
        <taxon>Streptophyta</taxon>
        <taxon>Embryophyta</taxon>
        <taxon>Tracheophyta</taxon>
        <taxon>Spermatophyta</taxon>
        <taxon>Magnoliopsida</taxon>
        <taxon>Liliopsida</taxon>
        <taxon>Poales</taxon>
        <taxon>Poaceae</taxon>
        <taxon>PACMAD clade</taxon>
        <taxon>Arundinoideae</taxon>
        <taxon>Arundineae</taxon>
        <taxon>Arundo</taxon>
    </lineage>
</organism>
<name>A0A0A9BE75_ARUDO</name>
<reference evidence="1" key="2">
    <citation type="journal article" date="2015" name="Data Brief">
        <title>Shoot transcriptome of the giant reed, Arundo donax.</title>
        <authorList>
            <person name="Barrero R.A."/>
            <person name="Guerrero F.D."/>
            <person name="Moolhuijzen P."/>
            <person name="Goolsby J.A."/>
            <person name="Tidwell J."/>
            <person name="Bellgard S.E."/>
            <person name="Bellgard M.I."/>
        </authorList>
    </citation>
    <scope>NUCLEOTIDE SEQUENCE</scope>
    <source>
        <tissue evidence="1">Shoot tissue taken approximately 20 cm above the soil surface</tissue>
    </source>
</reference>